<dbReference type="eggNOG" id="COG2608">
    <property type="taxonomic scope" value="Bacteria"/>
</dbReference>
<dbReference type="Gene3D" id="3.30.70.100">
    <property type="match status" value="1"/>
</dbReference>
<dbReference type="PROSITE" id="PS50846">
    <property type="entry name" value="HMA_2"/>
    <property type="match status" value="1"/>
</dbReference>
<keyword evidence="1" id="KW-0479">Metal-binding</keyword>
<dbReference type="HOGENOM" id="CLU_134973_6_0_6"/>
<evidence type="ECO:0000313" key="3">
    <source>
        <dbReference type="EMBL" id="AGA92062.1"/>
    </source>
</evidence>
<feature type="domain" description="HMA" evidence="2">
    <location>
        <begin position="2"/>
        <end position="65"/>
    </location>
</feature>
<dbReference type="Pfam" id="PF00403">
    <property type="entry name" value="HMA"/>
    <property type="match status" value="1"/>
</dbReference>
<accession>L0H1Z6</accession>
<gene>
    <name evidence="3" type="ORF">Thimo_3393</name>
</gene>
<dbReference type="GO" id="GO:0046872">
    <property type="term" value="F:metal ion binding"/>
    <property type="evidence" value="ECO:0007669"/>
    <property type="project" value="UniProtKB-KW"/>
</dbReference>
<dbReference type="PANTHER" id="PTHR22814">
    <property type="entry name" value="COPPER TRANSPORT PROTEIN ATOX1-RELATED"/>
    <property type="match status" value="1"/>
</dbReference>
<reference evidence="3 4" key="1">
    <citation type="submission" date="2011-09" db="EMBL/GenBank/DDBJ databases">
        <title>Complete sequence of chromosome of Thioflavicoccus mobilis 8321.</title>
        <authorList>
            <consortium name="US DOE Joint Genome Institute"/>
            <person name="Lucas S."/>
            <person name="Han J."/>
            <person name="Lapidus A."/>
            <person name="Cheng J.-F."/>
            <person name="Goodwin L."/>
            <person name="Pitluck S."/>
            <person name="Peters L."/>
            <person name="Ovchinnikova G."/>
            <person name="Lu M."/>
            <person name="Detter J.C."/>
            <person name="Han C."/>
            <person name="Tapia R."/>
            <person name="Land M."/>
            <person name="Hauser L."/>
            <person name="Kyrpides N."/>
            <person name="Ivanova N."/>
            <person name="Pagani I."/>
            <person name="Vogl K."/>
            <person name="Liu Z."/>
            <person name="Imhoff J."/>
            <person name="Thiel V."/>
            <person name="Frigaard N.-U."/>
            <person name="Bryant D."/>
            <person name="Woyke T."/>
        </authorList>
    </citation>
    <scope>NUCLEOTIDE SEQUENCE [LARGE SCALE GENOMIC DNA]</scope>
    <source>
        <strain evidence="3 4">8321</strain>
    </source>
</reference>
<evidence type="ECO:0000313" key="4">
    <source>
        <dbReference type="Proteomes" id="UP000010816"/>
    </source>
</evidence>
<protein>
    <submittedName>
        <fullName evidence="3">Copper chaperone</fullName>
    </submittedName>
</protein>
<dbReference type="InterPro" id="IPR036163">
    <property type="entry name" value="HMA_dom_sf"/>
</dbReference>
<dbReference type="EMBL" id="CP003051">
    <property type="protein sequence ID" value="AGA92062.1"/>
    <property type="molecule type" value="Genomic_DNA"/>
</dbReference>
<name>L0H1Z6_9GAMM</name>
<dbReference type="PANTHER" id="PTHR22814:SF287">
    <property type="entry name" value="COPPER TRANSPORT PROTEIN ATX1"/>
    <property type="match status" value="1"/>
</dbReference>
<evidence type="ECO:0000256" key="1">
    <source>
        <dbReference type="ARBA" id="ARBA00022723"/>
    </source>
</evidence>
<proteinExistence type="predicted"/>
<dbReference type="Proteomes" id="UP000010816">
    <property type="component" value="Chromosome"/>
</dbReference>
<sequence length="67" mass="7028">MMPTKIQVTGMSCMHCVGAVTKALQQVPGVEQAEVSLEEKQAVVTGIADPEALLAAIKEEGYAAELI</sequence>
<dbReference type="InterPro" id="IPR017969">
    <property type="entry name" value="Heavy-metal-associated_CS"/>
</dbReference>
<evidence type="ECO:0000259" key="2">
    <source>
        <dbReference type="PROSITE" id="PS50846"/>
    </source>
</evidence>
<dbReference type="KEGG" id="tmb:Thimo_3393"/>
<dbReference type="PROSITE" id="PS01047">
    <property type="entry name" value="HMA_1"/>
    <property type="match status" value="1"/>
</dbReference>
<dbReference type="STRING" id="765912.Thimo_3393"/>
<organism evidence="3 4">
    <name type="scientific">Thioflavicoccus mobilis 8321</name>
    <dbReference type="NCBI Taxonomy" id="765912"/>
    <lineage>
        <taxon>Bacteria</taxon>
        <taxon>Pseudomonadati</taxon>
        <taxon>Pseudomonadota</taxon>
        <taxon>Gammaproteobacteria</taxon>
        <taxon>Chromatiales</taxon>
        <taxon>Chromatiaceae</taxon>
        <taxon>Thioflavicoccus</taxon>
    </lineage>
</organism>
<keyword evidence="4" id="KW-1185">Reference proteome</keyword>
<dbReference type="CDD" id="cd00371">
    <property type="entry name" value="HMA"/>
    <property type="match status" value="1"/>
</dbReference>
<dbReference type="AlphaFoldDB" id="L0H1Z6"/>
<dbReference type="FunFam" id="3.30.70.100:FF:000001">
    <property type="entry name" value="ATPase copper transporting beta"/>
    <property type="match status" value="1"/>
</dbReference>
<dbReference type="InterPro" id="IPR006121">
    <property type="entry name" value="HMA_dom"/>
</dbReference>
<dbReference type="SUPFAM" id="SSF55008">
    <property type="entry name" value="HMA, heavy metal-associated domain"/>
    <property type="match status" value="1"/>
</dbReference>